<keyword evidence="3" id="KW-0812">Transmembrane</keyword>
<feature type="transmembrane region" description="Helical" evidence="3">
    <location>
        <begin position="25"/>
        <end position="45"/>
    </location>
</feature>
<comment type="caution">
    <text evidence="4">The sequence shown here is derived from an EMBL/GenBank/DDBJ whole genome shotgun (WGS) entry which is preliminary data.</text>
</comment>
<evidence type="ECO:0000256" key="2">
    <source>
        <dbReference type="ARBA" id="ARBA00022801"/>
    </source>
</evidence>
<organism evidence="4 5">
    <name type="scientific">Rehmannia glutinosa</name>
    <name type="common">Chinese foxglove</name>
    <dbReference type="NCBI Taxonomy" id="99300"/>
    <lineage>
        <taxon>Eukaryota</taxon>
        <taxon>Viridiplantae</taxon>
        <taxon>Streptophyta</taxon>
        <taxon>Embryophyta</taxon>
        <taxon>Tracheophyta</taxon>
        <taxon>Spermatophyta</taxon>
        <taxon>Magnoliopsida</taxon>
        <taxon>eudicotyledons</taxon>
        <taxon>Gunneridae</taxon>
        <taxon>Pentapetalae</taxon>
        <taxon>asterids</taxon>
        <taxon>lamiids</taxon>
        <taxon>Lamiales</taxon>
        <taxon>Orobanchaceae</taxon>
        <taxon>Rehmannieae</taxon>
        <taxon>Rehmannia</taxon>
    </lineage>
</organism>
<dbReference type="Gene3D" id="3.30.420.40">
    <property type="match status" value="1"/>
</dbReference>
<dbReference type="EMBL" id="JABTTQ020002540">
    <property type="protein sequence ID" value="KAK6123525.1"/>
    <property type="molecule type" value="Genomic_DNA"/>
</dbReference>
<name>A0ABR0UNL6_REHGL</name>
<dbReference type="PANTHER" id="PTHR11782:SF92">
    <property type="entry name" value="APYRASE 7"/>
    <property type="match status" value="1"/>
</dbReference>
<evidence type="ECO:0000313" key="4">
    <source>
        <dbReference type="EMBL" id="KAK6123525.1"/>
    </source>
</evidence>
<feature type="transmembrane region" description="Helical" evidence="3">
    <location>
        <begin position="544"/>
        <end position="565"/>
    </location>
</feature>
<comment type="similarity">
    <text evidence="1">Belongs to the GDA1/CD39 NTPase family.</text>
</comment>
<dbReference type="PANTHER" id="PTHR11782">
    <property type="entry name" value="ADENOSINE/GUANOSINE DIPHOSPHATASE"/>
    <property type="match status" value="1"/>
</dbReference>
<reference evidence="4 5" key="1">
    <citation type="journal article" date="2021" name="Comput. Struct. Biotechnol. J.">
        <title>De novo genome assembly of the potent medicinal plant Rehmannia glutinosa using nanopore technology.</title>
        <authorList>
            <person name="Ma L."/>
            <person name="Dong C."/>
            <person name="Song C."/>
            <person name="Wang X."/>
            <person name="Zheng X."/>
            <person name="Niu Y."/>
            <person name="Chen S."/>
            <person name="Feng W."/>
        </authorList>
    </citation>
    <scope>NUCLEOTIDE SEQUENCE [LARGE SCALE GENOMIC DNA]</scope>
    <source>
        <strain evidence="4">DH-2019</strain>
    </source>
</reference>
<proteinExistence type="inferred from homology"/>
<keyword evidence="5" id="KW-1185">Reference proteome</keyword>
<dbReference type="Pfam" id="PF01150">
    <property type="entry name" value="GDA1_CD39"/>
    <property type="match status" value="1"/>
</dbReference>
<evidence type="ECO:0008006" key="6">
    <source>
        <dbReference type="Google" id="ProtNLM"/>
    </source>
</evidence>
<sequence>MEPKSPSKSKLQVAGFSYDPGLRKFVIVSISVILILGIVGGYFVFRERILMSGKMSTYFTVVLDCGSTGSRVNVFEWVIGNESKVHGNLPVLLRSYPDNVNKSSGCQYHCMQTEPGLHNFVNDEFGVRASLQPLIRYAEQWVPLGKRSATPIFVLATAGMRRLVAKDADQILNNVKYIVQDHGFLYRTSWVRVLSGKEEAYYGWVALNYKMGVFRSSSRLSTLGLLDLGGSSLQVVTEVDISTEDEHASRSKIGPFEHDIVAYSLPAFGLNEAFDRTIVMLSHTQALRESSNGVFEVRHPCLGAGLVQNYTCRGCFDLNSRVSRNLSNHVQENELNSVFLVGEPNWEKCEIIARAAAINSSSLDMSHQRYHSNCIGLFSYGAFIPLWDPLAELVLDVCLIEPAEGVNTDSFSAIGRNETLLGNTKLNLTKTLHTVSRYHALSGFFAVYNALNLSQRANLTTLWEIGQKLCSRSSADQKSINGQYCFRVPYLTSLIENALCLSGAEIIFGPGDISWTLGASLIEGEFLWLHSEKSQNHILTLKNYVVIPSPLLTFVLLSSLLLIVYCCQIKLPMPGRKIVATRTSLPSYLCPKLQPN</sequence>
<keyword evidence="3" id="KW-1133">Transmembrane helix</keyword>
<accession>A0ABR0UNL6</accession>
<evidence type="ECO:0000256" key="3">
    <source>
        <dbReference type="SAM" id="Phobius"/>
    </source>
</evidence>
<dbReference type="Gene3D" id="3.30.420.150">
    <property type="entry name" value="Exopolyphosphatase. Domain 2"/>
    <property type="match status" value="1"/>
</dbReference>
<gene>
    <name evidence="4" type="ORF">DH2020_042732</name>
</gene>
<dbReference type="Proteomes" id="UP001318860">
    <property type="component" value="Unassembled WGS sequence"/>
</dbReference>
<keyword evidence="2" id="KW-0378">Hydrolase</keyword>
<protein>
    <recommendedName>
        <fullName evidence="6">Apyrase 7</fullName>
    </recommendedName>
</protein>
<evidence type="ECO:0000256" key="1">
    <source>
        <dbReference type="ARBA" id="ARBA00009283"/>
    </source>
</evidence>
<evidence type="ECO:0000313" key="5">
    <source>
        <dbReference type="Proteomes" id="UP001318860"/>
    </source>
</evidence>
<dbReference type="InterPro" id="IPR000407">
    <property type="entry name" value="GDA1_CD39_NTPase"/>
</dbReference>
<keyword evidence="3" id="KW-0472">Membrane</keyword>